<keyword evidence="4" id="KW-1185">Reference proteome</keyword>
<evidence type="ECO:0000313" key="4">
    <source>
        <dbReference type="Proteomes" id="UP000800041"/>
    </source>
</evidence>
<dbReference type="InterPro" id="IPR008862">
    <property type="entry name" value="Tcp11"/>
</dbReference>
<feature type="compositionally biased region" description="Low complexity" evidence="2">
    <location>
        <begin position="802"/>
        <end position="826"/>
    </location>
</feature>
<evidence type="ECO:0008006" key="5">
    <source>
        <dbReference type="Google" id="ProtNLM"/>
    </source>
</evidence>
<name>A0A6G1H4D8_9PEZI</name>
<proteinExistence type="inferred from homology"/>
<dbReference type="Pfam" id="PF05794">
    <property type="entry name" value="Tcp11"/>
    <property type="match status" value="1"/>
</dbReference>
<reference evidence="3" key="1">
    <citation type="journal article" date="2020" name="Stud. Mycol.">
        <title>101 Dothideomycetes genomes: a test case for predicting lifestyles and emergence of pathogens.</title>
        <authorList>
            <person name="Haridas S."/>
            <person name="Albert R."/>
            <person name="Binder M."/>
            <person name="Bloem J."/>
            <person name="Labutti K."/>
            <person name="Salamov A."/>
            <person name="Andreopoulos B."/>
            <person name="Baker S."/>
            <person name="Barry K."/>
            <person name="Bills G."/>
            <person name="Bluhm B."/>
            <person name="Cannon C."/>
            <person name="Castanera R."/>
            <person name="Culley D."/>
            <person name="Daum C."/>
            <person name="Ezra D."/>
            <person name="Gonzalez J."/>
            <person name="Henrissat B."/>
            <person name="Kuo A."/>
            <person name="Liang C."/>
            <person name="Lipzen A."/>
            <person name="Lutzoni F."/>
            <person name="Magnuson J."/>
            <person name="Mondo S."/>
            <person name="Nolan M."/>
            <person name="Ohm R."/>
            <person name="Pangilinan J."/>
            <person name="Park H.-J."/>
            <person name="Ramirez L."/>
            <person name="Alfaro M."/>
            <person name="Sun H."/>
            <person name="Tritt A."/>
            <person name="Yoshinaga Y."/>
            <person name="Zwiers L.-H."/>
            <person name="Turgeon B."/>
            <person name="Goodwin S."/>
            <person name="Spatafora J."/>
            <person name="Crous P."/>
            <person name="Grigoriev I."/>
        </authorList>
    </citation>
    <scope>NUCLEOTIDE SEQUENCE</scope>
    <source>
        <strain evidence="3">CBS 113979</strain>
    </source>
</reference>
<organism evidence="3 4">
    <name type="scientific">Aulographum hederae CBS 113979</name>
    <dbReference type="NCBI Taxonomy" id="1176131"/>
    <lineage>
        <taxon>Eukaryota</taxon>
        <taxon>Fungi</taxon>
        <taxon>Dikarya</taxon>
        <taxon>Ascomycota</taxon>
        <taxon>Pezizomycotina</taxon>
        <taxon>Dothideomycetes</taxon>
        <taxon>Pleosporomycetidae</taxon>
        <taxon>Aulographales</taxon>
        <taxon>Aulographaceae</taxon>
    </lineage>
</organism>
<feature type="compositionally biased region" description="Basic and acidic residues" evidence="2">
    <location>
        <begin position="55"/>
        <end position="67"/>
    </location>
</feature>
<feature type="compositionally biased region" description="Acidic residues" evidence="2">
    <location>
        <begin position="779"/>
        <end position="801"/>
    </location>
</feature>
<dbReference type="EMBL" id="ML977150">
    <property type="protein sequence ID" value="KAF1988081.1"/>
    <property type="molecule type" value="Genomic_DNA"/>
</dbReference>
<evidence type="ECO:0000313" key="3">
    <source>
        <dbReference type="EMBL" id="KAF1988081.1"/>
    </source>
</evidence>
<protein>
    <recommendedName>
        <fullName evidence="5">Tcp11-domain-containing protein</fullName>
    </recommendedName>
</protein>
<comment type="similarity">
    <text evidence="1">Belongs to the TCP11 family.</text>
</comment>
<evidence type="ECO:0000256" key="1">
    <source>
        <dbReference type="ARBA" id="ARBA00010954"/>
    </source>
</evidence>
<feature type="compositionally biased region" description="Basic residues" evidence="2">
    <location>
        <begin position="1"/>
        <end position="10"/>
    </location>
</feature>
<dbReference type="AlphaFoldDB" id="A0A6G1H4D8"/>
<feature type="region of interest" description="Disordered" evidence="2">
    <location>
        <begin position="765"/>
        <end position="834"/>
    </location>
</feature>
<dbReference type="PANTHER" id="PTHR12832:SF11">
    <property type="entry name" value="LD23868P"/>
    <property type="match status" value="1"/>
</dbReference>
<feature type="compositionally biased region" description="Basic residues" evidence="2">
    <location>
        <begin position="73"/>
        <end position="85"/>
    </location>
</feature>
<gene>
    <name evidence="3" type="ORF">K402DRAFT_419923</name>
</gene>
<feature type="region of interest" description="Disordered" evidence="2">
    <location>
        <begin position="1"/>
        <end position="100"/>
    </location>
</feature>
<dbReference type="GO" id="GO:0010737">
    <property type="term" value="P:protein kinase A signaling"/>
    <property type="evidence" value="ECO:0007669"/>
    <property type="project" value="TreeGrafter"/>
</dbReference>
<evidence type="ECO:0000256" key="2">
    <source>
        <dbReference type="SAM" id="MobiDB-lite"/>
    </source>
</evidence>
<dbReference type="OrthoDB" id="276323at2759"/>
<dbReference type="PANTHER" id="PTHR12832">
    <property type="entry name" value="TESTIS-SPECIFIC PROTEIN PBS13 T-COMPLEX 11"/>
    <property type="match status" value="1"/>
</dbReference>
<sequence>MSSKTQHRPRNASISSNASDQARVAAVFDGGNTSVRMPTVTGDDIEAVPGNPSVEGKDAVPIKDLPEPSKTAASRRHLSPPKRRKANSEAPLSDSSATQPCYPKVTVSTMTFSNDYLGQLCIWIERCFGPREGPRKAEHFKAANLTPPITKQSLGELDIQAILVNSKLRHDVNFDRELHFRPNLDGVKGQAKTRARKEYISALTAEFELYNFLFSSTNTLDLKAQPSWTELVKTSQRRLPLLFETIRDILKILVPEKDLVDVEEHMDVPMLMQQIERGVCDLVSIVKWLAQLLKAHCAPMRDRIVDSMVDHISRGASAGDMEALAKGMNELLGVLEAMKLDVANHQIRHLRLLLIEDSVNFSQKYHQNRIGRGKVDILSAREWFLQQAVPSTPAELSVAKPHDSNTDSSSGLATLTRGLSRLVFPSHPPAQFPDPFALDTDRIRALRAELHHLTFFAVCRSLLSSTISTLLPTHSSHLSLLAAAWPPLHAALSAIVIGPAQDLSSASVNPTVTWPRHLDHLTLEIVRHALKAAGKVESYDAELVAVVFGQLAPALQDPADALFMSAAEEVEMEVLPAVVRAVREWGGRGTVELFGGLVPVGMSATGVPASGGMPKSGLVKRGRELCKTEHHPSSAILTGAANAQTVPSINEQLDDIVKRMAHIVILHWRVWAPMVYLDDEIEDEEPGDGEEAKAEAAVEKKVTAEPDSITVKEKDNERKQAIPTTSNKIVIAVRPLEETDLTPAPRPGEWLGACTGAKVNGKGKKIVRPTVETDRSREEEEGELLDSSSFEDETSGSESELECSSNRSRSRSRGSPADRSSSTSSSVGFDEVFR</sequence>
<dbReference type="Proteomes" id="UP000800041">
    <property type="component" value="Unassembled WGS sequence"/>
</dbReference>
<accession>A0A6G1H4D8</accession>